<feature type="transmembrane region" description="Helical" evidence="8">
    <location>
        <begin position="70"/>
        <end position="91"/>
    </location>
</feature>
<dbReference type="InterPro" id="IPR006037">
    <property type="entry name" value="RCK_C"/>
</dbReference>
<organism evidence="10 11">
    <name type="scientific">Candidatus Tidjanibacter faecipullorum</name>
    <dbReference type="NCBI Taxonomy" id="2838766"/>
    <lineage>
        <taxon>Bacteria</taxon>
        <taxon>Pseudomonadati</taxon>
        <taxon>Bacteroidota</taxon>
        <taxon>Bacteroidia</taxon>
        <taxon>Bacteroidales</taxon>
        <taxon>Rikenellaceae</taxon>
        <taxon>Tidjanibacter</taxon>
    </lineage>
</organism>
<dbReference type="InterPro" id="IPR050144">
    <property type="entry name" value="AAE_transporter"/>
</dbReference>
<protein>
    <submittedName>
        <fullName evidence="10">Transporter</fullName>
    </submittedName>
</protein>
<feature type="transmembrane region" description="Helical" evidence="8">
    <location>
        <begin position="404"/>
        <end position="423"/>
    </location>
</feature>
<comment type="subcellular location">
    <subcellularLocation>
        <location evidence="1">Cell membrane</location>
        <topology evidence="1">Multi-pass membrane protein</topology>
    </subcellularLocation>
</comment>
<evidence type="ECO:0000256" key="6">
    <source>
        <dbReference type="ARBA" id="ARBA00022989"/>
    </source>
</evidence>
<dbReference type="PANTHER" id="PTHR30445">
    <property type="entry name" value="K(+)_H(+) ANTIPORTER SUBUNIT KHTT"/>
    <property type="match status" value="1"/>
</dbReference>
<keyword evidence="3" id="KW-0813">Transport</keyword>
<evidence type="ECO:0000256" key="2">
    <source>
        <dbReference type="ARBA" id="ARBA00009854"/>
    </source>
</evidence>
<dbReference type="PROSITE" id="PS51202">
    <property type="entry name" value="RCK_C"/>
    <property type="match status" value="2"/>
</dbReference>
<dbReference type="Gene3D" id="3.30.70.1450">
    <property type="entry name" value="Regulator of K+ conductance, C-terminal domain"/>
    <property type="match status" value="2"/>
</dbReference>
<dbReference type="NCBIfam" id="NF003007">
    <property type="entry name" value="PRK03818.1"/>
    <property type="match status" value="1"/>
</dbReference>
<name>A0A9D2IKQ9_9BACT</name>
<dbReference type="Pfam" id="PF02080">
    <property type="entry name" value="TrkA_C"/>
    <property type="match status" value="2"/>
</dbReference>
<dbReference type="InterPro" id="IPR006512">
    <property type="entry name" value="YidE_YbjL"/>
</dbReference>
<feature type="transmembrane region" description="Helical" evidence="8">
    <location>
        <begin position="165"/>
        <end position="185"/>
    </location>
</feature>
<proteinExistence type="inferred from homology"/>
<dbReference type="PANTHER" id="PTHR30445:SF3">
    <property type="entry name" value="TRANSPORT PROTEIN YIDE-RELATED"/>
    <property type="match status" value="1"/>
</dbReference>
<feature type="domain" description="RCK C-terminal" evidence="9">
    <location>
        <begin position="282"/>
        <end position="368"/>
    </location>
</feature>
<evidence type="ECO:0000313" key="11">
    <source>
        <dbReference type="Proteomes" id="UP000824014"/>
    </source>
</evidence>
<dbReference type="GO" id="GO:0008324">
    <property type="term" value="F:monoatomic cation transmembrane transporter activity"/>
    <property type="evidence" value="ECO:0007669"/>
    <property type="project" value="InterPro"/>
</dbReference>
<dbReference type="Pfam" id="PF06826">
    <property type="entry name" value="Asp-Al_Ex"/>
    <property type="match status" value="2"/>
</dbReference>
<dbReference type="EMBL" id="DXCC01000004">
    <property type="protein sequence ID" value="HIZ14519.1"/>
    <property type="molecule type" value="Genomic_DNA"/>
</dbReference>
<feature type="transmembrane region" description="Helical" evidence="8">
    <location>
        <begin position="98"/>
        <end position="117"/>
    </location>
</feature>
<evidence type="ECO:0000256" key="8">
    <source>
        <dbReference type="SAM" id="Phobius"/>
    </source>
</evidence>
<evidence type="ECO:0000256" key="4">
    <source>
        <dbReference type="ARBA" id="ARBA00022475"/>
    </source>
</evidence>
<feature type="transmembrane region" description="Helical" evidence="8">
    <location>
        <begin position="472"/>
        <end position="495"/>
    </location>
</feature>
<feature type="transmembrane region" description="Helical" evidence="8">
    <location>
        <begin position="12"/>
        <end position="31"/>
    </location>
</feature>
<reference evidence="10" key="1">
    <citation type="journal article" date="2021" name="PeerJ">
        <title>Extensive microbial diversity within the chicken gut microbiome revealed by metagenomics and culture.</title>
        <authorList>
            <person name="Gilroy R."/>
            <person name="Ravi A."/>
            <person name="Getino M."/>
            <person name="Pursley I."/>
            <person name="Horton D.L."/>
            <person name="Alikhan N.F."/>
            <person name="Baker D."/>
            <person name="Gharbi K."/>
            <person name="Hall N."/>
            <person name="Watson M."/>
            <person name="Adriaenssens E.M."/>
            <person name="Foster-Nyarko E."/>
            <person name="Jarju S."/>
            <person name="Secka A."/>
            <person name="Antonio M."/>
            <person name="Oren A."/>
            <person name="Chaudhuri R.R."/>
            <person name="La Ragione R."/>
            <person name="Hildebrand F."/>
            <person name="Pallen M.J."/>
        </authorList>
    </citation>
    <scope>NUCLEOTIDE SEQUENCE</scope>
    <source>
        <strain evidence="10">ChiHjej11B10-19426</strain>
    </source>
</reference>
<evidence type="ECO:0000313" key="10">
    <source>
        <dbReference type="EMBL" id="HIZ14519.1"/>
    </source>
</evidence>
<dbReference type="Proteomes" id="UP000824014">
    <property type="component" value="Unassembled WGS sequence"/>
</dbReference>
<dbReference type="GO" id="GO:0006813">
    <property type="term" value="P:potassium ion transport"/>
    <property type="evidence" value="ECO:0007669"/>
    <property type="project" value="InterPro"/>
</dbReference>
<feature type="transmembrane region" description="Helical" evidence="8">
    <location>
        <begin position="444"/>
        <end position="466"/>
    </location>
</feature>
<keyword evidence="5 8" id="KW-0812">Transmembrane</keyword>
<reference evidence="10" key="2">
    <citation type="submission" date="2021-04" db="EMBL/GenBank/DDBJ databases">
        <authorList>
            <person name="Gilroy R."/>
        </authorList>
    </citation>
    <scope>NUCLEOTIDE SEQUENCE</scope>
    <source>
        <strain evidence="10">ChiHjej11B10-19426</strain>
    </source>
</reference>
<dbReference type="AlphaFoldDB" id="A0A9D2IKQ9"/>
<dbReference type="NCBIfam" id="TIGR01625">
    <property type="entry name" value="YidE_YbjL_dupl"/>
    <property type="match status" value="2"/>
</dbReference>
<feature type="domain" description="RCK C-terminal" evidence="9">
    <location>
        <begin position="194"/>
        <end position="280"/>
    </location>
</feature>
<feature type="transmembrane region" description="Helical" evidence="8">
    <location>
        <begin position="38"/>
        <end position="58"/>
    </location>
</feature>
<evidence type="ECO:0000256" key="7">
    <source>
        <dbReference type="ARBA" id="ARBA00023136"/>
    </source>
</evidence>
<feature type="transmembrane region" description="Helical" evidence="8">
    <location>
        <begin position="378"/>
        <end position="398"/>
    </location>
</feature>
<keyword evidence="6 8" id="KW-1133">Transmembrane helix</keyword>
<dbReference type="SUPFAM" id="SSF116726">
    <property type="entry name" value="TrkA C-terminal domain-like"/>
    <property type="match status" value="2"/>
</dbReference>
<dbReference type="InterPro" id="IPR036721">
    <property type="entry name" value="RCK_C_sf"/>
</dbReference>
<evidence type="ECO:0000256" key="5">
    <source>
        <dbReference type="ARBA" id="ARBA00022692"/>
    </source>
</evidence>
<accession>A0A9D2IKQ9</accession>
<evidence type="ECO:0000256" key="1">
    <source>
        <dbReference type="ARBA" id="ARBA00004651"/>
    </source>
</evidence>
<evidence type="ECO:0000256" key="3">
    <source>
        <dbReference type="ARBA" id="ARBA00022448"/>
    </source>
</evidence>
<dbReference type="GO" id="GO:0005886">
    <property type="term" value="C:plasma membrane"/>
    <property type="evidence" value="ECO:0007669"/>
    <property type="project" value="UniProtKB-SubCell"/>
</dbReference>
<evidence type="ECO:0000259" key="9">
    <source>
        <dbReference type="PROSITE" id="PS51202"/>
    </source>
</evidence>
<sequence length="555" mass="59351">MEWIKELIFGTGIAHSVLLLAVVIAVGAALAKVKIAGISLGLTWILFVGIVMSHFGLLLDPGIVGFVRDFGLILFIFAVGLQVGPTFFSSFKKGGLKLNGLATLGVLLSVATTLILWKVTGVNLTTMVGILCGAVTNTPGLGAAQEAYHDATGLTDPTISMGYAVAYPLGVLGIIGSLLILRWIFRIDINKENQRLEQARENDPAATTVMAVKVFNPAVIGKRIVDMRSLTKYGFLVSRIMRQNGTVMIAAGDSLIAAGDTLLIVSSAQDEEAIAALLGEKVPVVDEQWHGEGQKYVSRRIVITKSQFNGRYLSDLKLRNNFNVNVIRVNRAGVDLAPSATLRLQLGDRLTVVGDEAALQDVSNMLGNTLKRLREPNIIPIFIGILLGVLLGSIPFYFGDIPQPVKLGLAGGTLIVAILLGRFGPQCHLITYTTVSANLMLREVGLALFFAGVGLSSGQGFVDTIVAGGWKWIGYGFIITIVPLLIVGIIAMKWCKVDYFTTMGMIAGGTTDPPALSFATHTSPNDLPSVGYTTVYPLTMFLRVLSAQLLILLVV</sequence>
<comment type="similarity">
    <text evidence="2">Belongs to the AAE transporter (TC 2.A.81) family.</text>
</comment>
<keyword evidence="7 8" id="KW-0472">Membrane</keyword>
<comment type="caution">
    <text evidence="10">The sequence shown here is derived from an EMBL/GenBank/DDBJ whole genome shotgun (WGS) entry which is preliminary data.</text>
</comment>
<keyword evidence="4" id="KW-1003">Cell membrane</keyword>
<gene>
    <name evidence="10" type="ORF">H9816_01190</name>
</gene>